<organism evidence="2 3">
    <name type="scientific">Acinetobacter venetianus</name>
    <dbReference type="NCBI Taxonomy" id="52133"/>
    <lineage>
        <taxon>Bacteria</taxon>
        <taxon>Pseudomonadati</taxon>
        <taxon>Pseudomonadota</taxon>
        <taxon>Gammaproteobacteria</taxon>
        <taxon>Moraxellales</taxon>
        <taxon>Moraxellaceae</taxon>
        <taxon>Acinetobacter</taxon>
    </lineage>
</organism>
<dbReference type="Proteomes" id="UP000075544">
    <property type="component" value="Unassembled WGS sequence"/>
</dbReference>
<comment type="caution">
    <text evidence="2">The sequence shown here is derived from an EMBL/GenBank/DDBJ whole genome shotgun (WGS) entry which is preliminary data.</text>
</comment>
<name>A0A150HRR7_9GAMM</name>
<dbReference type="InterPro" id="IPR008579">
    <property type="entry name" value="UGlyAH_Cupin_dom"/>
</dbReference>
<dbReference type="SUPFAM" id="SSF51182">
    <property type="entry name" value="RmlC-like cupins"/>
    <property type="match status" value="1"/>
</dbReference>
<dbReference type="AlphaFoldDB" id="A0A150HRR7"/>
<dbReference type="Pfam" id="PF05899">
    <property type="entry name" value="Cupin_3"/>
    <property type="match status" value="1"/>
</dbReference>
<dbReference type="Gene3D" id="2.60.120.10">
    <property type="entry name" value="Jelly Rolls"/>
    <property type="match status" value="1"/>
</dbReference>
<dbReference type="InterPro" id="IPR014710">
    <property type="entry name" value="RmlC-like_jellyroll"/>
</dbReference>
<evidence type="ECO:0000259" key="1">
    <source>
        <dbReference type="Pfam" id="PF05899"/>
    </source>
</evidence>
<proteinExistence type="predicted"/>
<evidence type="ECO:0000313" key="3">
    <source>
        <dbReference type="Proteomes" id="UP000075544"/>
    </source>
</evidence>
<dbReference type="PATRIC" id="fig|52133.19.peg.2767"/>
<dbReference type="PANTHER" id="PTHR40943:SF2">
    <property type="entry name" value="(S)-UREIDOGLYCINE AMINOHYDROLASE CUPIN DOMAIN-CONTAINING PROTEIN"/>
    <property type="match status" value="1"/>
</dbReference>
<dbReference type="EMBL" id="JRHX01000082">
    <property type="protein sequence ID" value="KXZ68965.1"/>
    <property type="molecule type" value="Genomic_DNA"/>
</dbReference>
<evidence type="ECO:0000313" key="2">
    <source>
        <dbReference type="EMBL" id="KXZ68965.1"/>
    </source>
</evidence>
<gene>
    <name evidence="2" type="ORF">AVENLUH13518_02732</name>
</gene>
<dbReference type="InterPro" id="IPR011051">
    <property type="entry name" value="RmlC_Cupin_sf"/>
</dbReference>
<protein>
    <recommendedName>
        <fullName evidence="1">(S)-ureidoglycine aminohydrolase cupin domain-containing protein</fullName>
    </recommendedName>
</protein>
<sequence length="121" mass="13554">MTATALLLDPSSLEQMNAAIDYPRPDRLVKGNPQRLTHSLYEHPNMSCGIWQCEVGAWNIVFADNKQEFFQVIEGIVRLHDTENKSFVEILAGQAGIIPPSFVGTFEVVEAVKKYYVVVEA</sequence>
<feature type="domain" description="(S)-ureidoglycine aminohydrolase cupin" evidence="1">
    <location>
        <begin position="45"/>
        <end position="116"/>
    </location>
</feature>
<accession>A0A150HRR7</accession>
<reference evidence="2 3" key="1">
    <citation type="journal article" date="2016" name="Sci. Rep.">
        <title>Genomic and phenotypic characterization of the species Acinetobacter venetianus.</title>
        <authorList>
            <person name="Fondi M."/>
            <person name="Maida I."/>
            <person name="Perrin E."/>
            <person name="Orlandini V."/>
            <person name="La Torre L."/>
            <person name="Bosi E."/>
            <person name="Negroni A."/>
            <person name="Zanaroli G."/>
            <person name="Fava F."/>
            <person name="Decorosi F."/>
            <person name="Giovannetti L."/>
            <person name="Viti C."/>
            <person name="Vaneechoutte M."/>
            <person name="Dijkshoorn L."/>
            <person name="Fani R."/>
        </authorList>
    </citation>
    <scope>NUCLEOTIDE SEQUENCE [LARGE SCALE GENOMIC DNA]</scope>
    <source>
        <strain evidence="2 3">LUH13518</strain>
    </source>
</reference>
<dbReference type="PANTHER" id="PTHR40943">
    <property type="entry name" value="CYTOPLASMIC PROTEIN-RELATED"/>
    <property type="match status" value="1"/>
</dbReference>
<dbReference type="RefSeq" id="WP_061525365.1">
    <property type="nucleotide sequence ID" value="NZ_JRHX01000082.1"/>
</dbReference>